<dbReference type="Proteomes" id="UP001626550">
    <property type="component" value="Unassembled WGS sequence"/>
</dbReference>
<gene>
    <name evidence="2" type="ORF">Ciccas_002648</name>
</gene>
<organism evidence="2 3">
    <name type="scientific">Cichlidogyrus casuarinus</name>
    <dbReference type="NCBI Taxonomy" id="1844966"/>
    <lineage>
        <taxon>Eukaryota</taxon>
        <taxon>Metazoa</taxon>
        <taxon>Spiralia</taxon>
        <taxon>Lophotrochozoa</taxon>
        <taxon>Platyhelminthes</taxon>
        <taxon>Monogenea</taxon>
        <taxon>Monopisthocotylea</taxon>
        <taxon>Dactylogyridea</taxon>
        <taxon>Ancyrocephalidae</taxon>
        <taxon>Cichlidogyrus</taxon>
    </lineage>
</organism>
<dbReference type="InterPro" id="IPR000237">
    <property type="entry name" value="GRIP_dom"/>
</dbReference>
<evidence type="ECO:0000313" key="3">
    <source>
        <dbReference type="Proteomes" id="UP001626550"/>
    </source>
</evidence>
<dbReference type="Pfam" id="PF01465">
    <property type="entry name" value="GRIP"/>
    <property type="match status" value="1"/>
</dbReference>
<accession>A0ABD2QGW0</accession>
<dbReference type="AlphaFoldDB" id="A0ABD2QGW0"/>
<sequence>MHNSDLQSQLQQLSVEFDHLRERCQRHHGPSSPTLSEFSNNYSACHLHEAMEFEYLKNILSQYMCGKETSVLARVVCTIMKFSQEQVKAVLQFEESRYSKIGWPISIIGGTQQPGST</sequence>
<dbReference type="EMBL" id="JBJKFK010000214">
    <property type="protein sequence ID" value="KAL3318695.1"/>
    <property type="molecule type" value="Genomic_DNA"/>
</dbReference>
<dbReference type="PROSITE" id="PS50913">
    <property type="entry name" value="GRIP"/>
    <property type="match status" value="1"/>
</dbReference>
<proteinExistence type="predicted"/>
<reference evidence="2 3" key="1">
    <citation type="submission" date="2024-11" db="EMBL/GenBank/DDBJ databases">
        <title>Adaptive evolution of stress response genes in parasites aligns with host niche diversity.</title>
        <authorList>
            <person name="Hahn C."/>
            <person name="Resl P."/>
        </authorList>
    </citation>
    <scope>NUCLEOTIDE SEQUENCE [LARGE SCALE GENOMIC DNA]</scope>
    <source>
        <strain evidence="2">EGGRZ-B1_66</strain>
        <tissue evidence="2">Body</tissue>
    </source>
</reference>
<dbReference type="SMART" id="SM00755">
    <property type="entry name" value="Grip"/>
    <property type="match status" value="1"/>
</dbReference>
<evidence type="ECO:0000259" key="1">
    <source>
        <dbReference type="PROSITE" id="PS50913"/>
    </source>
</evidence>
<name>A0ABD2QGW0_9PLAT</name>
<dbReference type="Gene3D" id="1.10.220.60">
    <property type="entry name" value="GRIP domain"/>
    <property type="match status" value="1"/>
</dbReference>
<keyword evidence="3" id="KW-1185">Reference proteome</keyword>
<dbReference type="SUPFAM" id="SSF101283">
    <property type="entry name" value="GRIP domain"/>
    <property type="match status" value="1"/>
</dbReference>
<protein>
    <recommendedName>
        <fullName evidence="1">GRIP domain-containing protein</fullName>
    </recommendedName>
</protein>
<feature type="domain" description="GRIP" evidence="1">
    <location>
        <begin position="46"/>
        <end position="93"/>
    </location>
</feature>
<evidence type="ECO:0000313" key="2">
    <source>
        <dbReference type="EMBL" id="KAL3318695.1"/>
    </source>
</evidence>
<comment type="caution">
    <text evidence="2">The sequence shown here is derived from an EMBL/GenBank/DDBJ whole genome shotgun (WGS) entry which is preliminary data.</text>
</comment>